<sequence>MVTDMYKDKDNKRETAANIIAIAIIFAVIQIIGMIVCMLVFQNNLIMSIIVMTVSNMLLYKLM</sequence>
<evidence type="ECO:0000313" key="2">
    <source>
        <dbReference type="EMBL" id="EEA86171.1"/>
    </source>
</evidence>
<comment type="caution">
    <text evidence="2">The sequence shown here is derived from an EMBL/GenBank/DDBJ whole genome shotgun (WGS) entry which is preliminary data.</text>
</comment>
<dbReference type="AlphaFoldDB" id="B6FWD2"/>
<accession>B6FWD2</accession>
<reference evidence="2 3" key="2">
    <citation type="submission" date="2008-10" db="EMBL/GenBank/DDBJ databases">
        <title>Draft genome sequence of Clostridium hiranonis (DSM 13275).</title>
        <authorList>
            <person name="Sudarsanam P."/>
            <person name="Ley R."/>
            <person name="Guruge J."/>
            <person name="Turnbaugh P.J."/>
            <person name="Mahowald M."/>
            <person name="Liep D."/>
            <person name="Gordon J."/>
        </authorList>
    </citation>
    <scope>NUCLEOTIDE SEQUENCE [LARGE SCALE GENOMIC DNA]</scope>
    <source>
        <strain evidence="2 3">DSM 13275</strain>
    </source>
</reference>
<keyword evidence="3" id="KW-1185">Reference proteome</keyword>
<organism evidence="2 3">
    <name type="scientific">Peptacetobacter hiranonis (strain DSM 13275 / JCM 10541 / KCTC 15199 / TO-931)</name>
    <name type="common">Clostridium hiranonis</name>
    <dbReference type="NCBI Taxonomy" id="500633"/>
    <lineage>
        <taxon>Bacteria</taxon>
        <taxon>Bacillati</taxon>
        <taxon>Bacillota</taxon>
        <taxon>Clostridia</taxon>
        <taxon>Peptostreptococcales</taxon>
        <taxon>Peptostreptococcaceae</taxon>
        <taxon>Peptacetobacter</taxon>
    </lineage>
</organism>
<reference evidence="2 3" key="1">
    <citation type="submission" date="2008-09" db="EMBL/GenBank/DDBJ databases">
        <authorList>
            <person name="Fulton L."/>
            <person name="Clifton S."/>
            <person name="Fulton B."/>
            <person name="Xu J."/>
            <person name="Minx P."/>
            <person name="Pepin K.H."/>
            <person name="Johnson M."/>
            <person name="Thiruvilangam P."/>
            <person name="Bhonagiri V."/>
            <person name="Nash W.E."/>
            <person name="Mardis E.R."/>
            <person name="Wilson R.K."/>
        </authorList>
    </citation>
    <scope>NUCLEOTIDE SEQUENCE [LARGE SCALE GENOMIC DNA]</scope>
    <source>
        <strain evidence="2 3">DSM 13275</strain>
    </source>
</reference>
<dbReference type="HOGENOM" id="CLU_2877880_0_0_9"/>
<dbReference type="Proteomes" id="UP000003178">
    <property type="component" value="Unassembled WGS sequence"/>
</dbReference>
<protein>
    <submittedName>
        <fullName evidence="2">Uncharacterized protein</fullName>
    </submittedName>
</protein>
<keyword evidence="1" id="KW-0812">Transmembrane</keyword>
<name>B6FWD2_PEPHT</name>
<keyword evidence="1" id="KW-1133">Transmembrane helix</keyword>
<keyword evidence="1" id="KW-0472">Membrane</keyword>
<evidence type="ECO:0000313" key="3">
    <source>
        <dbReference type="Proteomes" id="UP000003178"/>
    </source>
</evidence>
<feature type="transmembrane region" description="Helical" evidence="1">
    <location>
        <begin position="41"/>
        <end position="60"/>
    </location>
</feature>
<feature type="transmembrane region" description="Helical" evidence="1">
    <location>
        <begin position="15"/>
        <end position="35"/>
    </location>
</feature>
<evidence type="ECO:0000256" key="1">
    <source>
        <dbReference type="SAM" id="Phobius"/>
    </source>
</evidence>
<proteinExistence type="predicted"/>
<dbReference type="STRING" id="500633.CLOHIR_00181"/>
<dbReference type="EMBL" id="ABWP01000008">
    <property type="protein sequence ID" value="EEA86171.1"/>
    <property type="molecule type" value="Genomic_DNA"/>
</dbReference>
<gene>
    <name evidence="2" type="ORF">CLOHIR_00181</name>
</gene>